<reference evidence="2 3" key="1">
    <citation type="submission" date="2019-05" db="EMBL/GenBank/DDBJ databases">
        <title>Draft genome sequence of Actinomadura geliboluensis A8036.</title>
        <authorList>
            <person name="Saricaoglu S."/>
            <person name="Isik K."/>
        </authorList>
    </citation>
    <scope>NUCLEOTIDE SEQUENCE [LARGE SCALE GENOMIC DNA]</scope>
    <source>
        <strain evidence="2 3">A8036</strain>
    </source>
</reference>
<gene>
    <name evidence="2" type="ORF">ETD96_16150</name>
</gene>
<dbReference type="SUPFAM" id="SSF56601">
    <property type="entry name" value="beta-lactamase/transpeptidase-like"/>
    <property type="match status" value="1"/>
</dbReference>
<comment type="caution">
    <text evidence="2">The sequence shown here is derived from an EMBL/GenBank/DDBJ whole genome shotgun (WGS) entry which is preliminary data.</text>
</comment>
<organism evidence="2 3">
    <name type="scientific">Actinomadura geliboluensis</name>
    <dbReference type="NCBI Taxonomy" id="882440"/>
    <lineage>
        <taxon>Bacteria</taxon>
        <taxon>Bacillati</taxon>
        <taxon>Actinomycetota</taxon>
        <taxon>Actinomycetes</taxon>
        <taxon>Streptosporangiales</taxon>
        <taxon>Thermomonosporaceae</taxon>
        <taxon>Actinomadura</taxon>
    </lineage>
</organism>
<name>A0A5S4H1F5_9ACTN</name>
<accession>A0A5S4H1F5</accession>
<feature type="domain" description="Beta-lactamase-related" evidence="1">
    <location>
        <begin position="46"/>
        <end position="369"/>
    </location>
</feature>
<dbReference type="Pfam" id="PF00144">
    <property type="entry name" value="Beta-lactamase"/>
    <property type="match status" value="1"/>
</dbReference>
<dbReference type="EMBL" id="VCKZ01000103">
    <property type="protein sequence ID" value="TMR38524.1"/>
    <property type="molecule type" value="Genomic_DNA"/>
</dbReference>
<dbReference type="InterPro" id="IPR050789">
    <property type="entry name" value="Diverse_Enzym_Activities"/>
</dbReference>
<dbReference type="Gene3D" id="3.40.710.10">
    <property type="entry name" value="DD-peptidase/beta-lactamase superfamily"/>
    <property type="match status" value="1"/>
</dbReference>
<sequence length="393" mass="42506">MLRGAAVAAVAGAVTPLLGGTATARTGRGAQLGPIPPDTRPGGAYDRYIAKLAAEDRFSGVVLLSHRGRTVLSRSYGMADEEKGIRNHEGVAFNQYGGPFVSLSIVQLAQRGKVKLWDTVGTYLTGFAKEIAEQVRVHHLLVGTSGLSFPERDYQRIFHSEEEQREYDQQYARQATLVAAPGAGSEKPGWGSEVVVQIVEAVSGMTFWDYVQKHIFERCGMTGSGYYTRPQWLADEHIARSYMRQADGSRVDAVRNLDRGSPHPGMAGMNNARNFVPDGGFVTAPDMVRFTEALYDGTVLDPRWADVYTSVKAPNFRGSPGFTTYGPTAHIVEGQWELGRGGPHPGSSTYYSLYPDSGWVGVILGNYDDIPLQEITGRQTQAITGAAPGDGGG</sequence>
<dbReference type="InterPro" id="IPR012338">
    <property type="entry name" value="Beta-lactam/transpept-like"/>
</dbReference>
<dbReference type="InterPro" id="IPR001466">
    <property type="entry name" value="Beta-lactam-related"/>
</dbReference>
<dbReference type="PANTHER" id="PTHR43283">
    <property type="entry name" value="BETA-LACTAMASE-RELATED"/>
    <property type="match status" value="1"/>
</dbReference>
<protein>
    <submittedName>
        <fullName evidence="2">Beta-lactamase family protein</fullName>
    </submittedName>
</protein>
<dbReference type="Proteomes" id="UP000305238">
    <property type="component" value="Unassembled WGS sequence"/>
</dbReference>
<dbReference type="AlphaFoldDB" id="A0A5S4H1F5"/>
<dbReference type="OrthoDB" id="3863176at2"/>
<evidence type="ECO:0000313" key="2">
    <source>
        <dbReference type="EMBL" id="TMR38524.1"/>
    </source>
</evidence>
<proteinExistence type="predicted"/>
<evidence type="ECO:0000259" key="1">
    <source>
        <dbReference type="Pfam" id="PF00144"/>
    </source>
</evidence>
<evidence type="ECO:0000313" key="3">
    <source>
        <dbReference type="Proteomes" id="UP000305238"/>
    </source>
</evidence>
<keyword evidence="3" id="KW-1185">Reference proteome</keyword>